<evidence type="ECO:0000256" key="2">
    <source>
        <dbReference type="ARBA" id="ARBA00008979"/>
    </source>
</evidence>
<feature type="transmembrane region" description="Helical" evidence="13">
    <location>
        <begin position="430"/>
        <end position="453"/>
    </location>
</feature>
<keyword evidence="5 14" id="KW-0732">Signal</keyword>
<dbReference type="GO" id="GO:0008528">
    <property type="term" value="F:G protein-coupled peptide receptor activity"/>
    <property type="evidence" value="ECO:0007669"/>
    <property type="project" value="TreeGrafter"/>
</dbReference>
<dbReference type="SUPFAM" id="SSF63877">
    <property type="entry name" value="Methuselah ectodomain"/>
    <property type="match status" value="1"/>
</dbReference>
<evidence type="ECO:0000256" key="3">
    <source>
        <dbReference type="ARBA" id="ARBA00022475"/>
    </source>
</evidence>
<dbReference type="Proteomes" id="UP000594454">
    <property type="component" value="Chromosome 2"/>
</dbReference>
<reference evidence="16 17" key="1">
    <citation type="submission" date="2020-11" db="EMBL/GenBank/DDBJ databases">
        <authorList>
            <person name="Wallbank WR R."/>
            <person name="Pardo Diaz C."/>
            <person name="Kozak K."/>
            <person name="Martin S."/>
            <person name="Jiggins C."/>
            <person name="Moest M."/>
            <person name="Warren A I."/>
            <person name="Generalovic N T."/>
            <person name="Byers J.R.P. K."/>
            <person name="Montejo-Kovacevich G."/>
            <person name="Yen C E."/>
        </authorList>
    </citation>
    <scope>NUCLEOTIDE SEQUENCE [LARGE SCALE GENOMIC DNA]</scope>
</reference>
<evidence type="ECO:0000313" key="17">
    <source>
        <dbReference type="Proteomes" id="UP000594454"/>
    </source>
</evidence>
<feature type="transmembrane region" description="Helical" evidence="13">
    <location>
        <begin position="286"/>
        <end position="307"/>
    </location>
</feature>
<evidence type="ECO:0000256" key="6">
    <source>
        <dbReference type="ARBA" id="ARBA00022989"/>
    </source>
</evidence>
<organism evidence="16 17">
    <name type="scientific">Hermetia illucens</name>
    <name type="common">Black soldier fly</name>
    <dbReference type="NCBI Taxonomy" id="343691"/>
    <lineage>
        <taxon>Eukaryota</taxon>
        <taxon>Metazoa</taxon>
        <taxon>Ecdysozoa</taxon>
        <taxon>Arthropoda</taxon>
        <taxon>Hexapoda</taxon>
        <taxon>Insecta</taxon>
        <taxon>Pterygota</taxon>
        <taxon>Neoptera</taxon>
        <taxon>Endopterygota</taxon>
        <taxon>Diptera</taxon>
        <taxon>Brachycera</taxon>
        <taxon>Stratiomyomorpha</taxon>
        <taxon>Stratiomyidae</taxon>
        <taxon>Hermetiinae</taxon>
        <taxon>Hermetia</taxon>
    </lineage>
</organism>
<evidence type="ECO:0000256" key="10">
    <source>
        <dbReference type="ARBA" id="ARBA00023170"/>
    </source>
</evidence>
<feature type="transmembrane region" description="Helical" evidence="13">
    <location>
        <begin position="328"/>
        <end position="349"/>
    </location>
</feature>
<dbReference type="InterPro" id="IPR051384">
    <property type="entry name" value="Mth_GPCR"/>
</dbReference>
<dbReference type="Gene3D" id="2.170.180.11">
    <property type="entry name" value="Methuselah ectodomain, domain 2"/>
    <property type="match status" value="1"/>
</dbReference>
<dbReference type="Gene3D" id="2.30.160.11">
    <property type="match status" value="1"/>
</dbReference>
<accession>A0A7R8ULL6</accession>
<evidence type="ECO:0000256" key="1">
    <source>
        <dbReference type="ARBA" id="ARBA00004651"/>
    </source>
</evidence>
<dbReference type="Pfam" id="PF00002">
    <property type="entry name" value="7tm_2"/>
    <property type="match status" value="1"/>
</dbReference>
<sequence>MITLQTTIWLLILTFSIVISKIDAIQYVYDSLNVPCSFWNTINITDGIRLANGSYLYDGRIYPEDYVGTYDYEFVNLTFRQSVKPHLRGCVCKMATCVRLCCPVTQYFDDRQKICSDPPRNVSTLVNVTDYKGNVETVNIGEKFGFVYGTPCEKMYYLDPASFEYDKWDLFENGTVFRWEDRAYLSKNDYCFSPTFTMNSSVMIFSPFVCFPNTETSQYLIYGIAMLTSVPFFIITVLVYLVIPELRNLHGKALCCYLSCLVVGYSCLGHTLIEGGIIVTDPLCEILGFTAYFALISSFLWLSVISFDLWWNFRIMTTRGPKKELKRFIMYSLYSWGLGLCFTAAVILIQKSNIPEEWKPGIGGGQFCWIDARGWYQLPYFYGPMIIIITFNIAMFVMTTYKIHHVKKETSKVMGREDSRRNINREKDNVGLFLRLFIVMGVTWSLDVVSWLLGKRYDFLFYITDICNAIQGLIIFILFVMKNKVKRLIIKKYNSVRGLQKDTRTSQYSTKTSSVTMTTTPTSALHDKTDMGLIPIIEKREGNSRNT</sequence>
<dbReference type="Gene3D" id="1.20.1070.10">
    <property type="entry name" value="Rhodopsin 7-helix transmembrane proteins"/>
    <property type="match status" value="1"/>
</dbReference>
<dbReference type="GO" id="GO:0007166">
    <property type="term" value="P:cell surface receptor signaling pathway"/>
    <property type="evidence" value="ECO:0007669"/>
    <property type="project" value="InterPro"/>
</dbReference>
<proteinExistence type="inferred from homology"/>
<dbReference type="PROSITE" id="PS50261">
    <property type="entry name" value="G_PROTEIN_RECEP_F2_4"/>
    <property type="match status" value="1"/>
</dbReference>
<keyword evidence="12" id="KW-0807">Transducer</keyword>
<keyword evidence="10" id="KW-0675">Receptor</keyword>
<feature type="chain" id="PRO_5031554743" description="G-protein coupled receptors family 2 profile 2 domain-containing protein" evidence="14">
    <location>
        <begin position="25"/>
        <end position="547"/>
    </location>
</feature>
<feature type="signal peptide" evidence="14">
    <location>
        <begin position="1"/>
        <end position="24"/>
    </location>
</feature>
<dbReference type="Pfam" id="PF06652">
    <property type="entry name" value="Methuselah_N"/>
    <property type="match status" value="1"/>
</dbReference>
<feature type="domain" description="G-protein coupled receptors family 2 profile 2" evidence="15">
    <location>
        <begin position="218"/>
        <end position="483"/>
    </location>
</feature>
<evidence type="ECO:0000256" key="12">
    <source>
        <dbReference type="ARBA" id="ARBA00023224"/>
    </source>
</evidence>
<dbReference type="InterPro" id="IPR000832">
    <property type="entry name" value="GPCR_2_secretin-like"/>
</dbReference>
<evidence type="ECO:0000256" key="4">
    <source>
        <dbReference type="ARBA" id="ARBA00022692"/>
    </source>
</evidence>
<feature type="transmembrane region" description="Helical" evidence="13">
    <location>
        <begin position="459"/>
        <end position="481"/>
    </location>
</feature>
<dbReference type="FunCoup" id="A0A7R8ULL6">
    <property type="interactions" value="102"/>
</dbReference>
<evidence type="ECO:0000256" key="9">
    <source>
        <dbReference type="ARBA" id="ARBA00023157"/>
    </source>
</evidence>
<evidence type="ECO:0000256" key="8">
    <source>
        <dbReference type="ARBA" id="ARBA00023136"/>
    </source>
</evidence>
<dbReference type="GO" id="GO:0005886">
    <property type="term" value="C:plasma membrane"/>
    <property type="evidence" value="ECO:0007669"/>
    <property type="project" value="UniProtKB-SubCell"/>
</dbReference>
<feature type="transmembrane region" description="Helical" evidence="13">
    <location>
        <begin position="255"/>
        <end position="280"/>
    </location>
</feature>
<keyword evidence="8 13" id="KW-0472">Membrane</keyword>
<dbReference type="InterPro" id="IPR023311">
    <property type="entry name" value="Methusela_ecto_dom_2"/>
</dbReference>
<dbReference type="OrthoDB" id="6134459at2759"/>
<evidence type="ECO:0000256" key="14">
    <source>
        <dbReference type="SAM" id="SignalP"/>
    </source>
</evidence>
<dbReference type="InterPro" id="IPR044860">
    <property type="entry name" value="Methusela_ecto_dom_1"/>
</dbReference>
<gene>
    <name evidence="16" type="ORF">HERILL_LOCUS6110</name>
</gene>
<keyword evidence="4 13" id="KW-0812">Transmembrane</keyword>
<dbReference type="InParanoid" id="A0A7R8ULL6"/>
<dbReference type="AlphaFoldDB" id="A0A7R8ULL6"/>
<dbReference type="SUPFAM" id="SSF81321">
    <property type="entry name" value="Family A G protein-coupled receptor-like"/>
    <property type="match status" value="1"/>
</dbReference>
<dbReference type="CDD" id="cd15039">
    <property type="entry name" value="7tmB3_Methuselah-like"/>
    <property type="match status" value="1"/>
</dbReference>
<evidence type="ECO:0000313" key="16">
    <source>
        <dbReference type="EMBL" id="CAD7083128.1"/>
    </source>
</evidence>
<dbReference type="EMBL" id="LR899010">
    <property type="protein sequence ID" value="CAD7083128.1"/>
    <property type="molecule type" value="Genomic_DNA"/>
</dbReference>
<dbReference type="InterPro" id="IPR017981">
    <property type="entry name" value="GPCR_2-like_7TM"/>
</dbReference>
<dbReference type="PANTHER" id="PTHR47154:SF2">
    <property type="entry name" value="G-PROTEIN COUPLED RECEPTOR MTH-RELATED"/>
    <property type="match status" value="1"/>
</dbReference>
<protein>
    <recommendedName>
        <fullName evidence="15">G-protein coupled receptors family 2 profile 2 domain-containing protein</fullName>
    </recommendedName>
</protein>
<comment type="similarity">
    <text evidence="2">Belongs to the G-protein coupled receptor 2 family. Mth subfamily.</text>
</comment>
<keyword evidence="17" id="KW-1185">Reference proteome</keyword>
<comment type="subcellular location">
    <subcellularLocation>
        <location evidence="1">Cell membrane</location>
        <topology evidence="1">Multi-pass membrane protein</topology>
    </subcellularLocation>
</comment>
<keyword evidence="9" id="KW-1015">Disulfide bond</keyword>
<keyword evidence="11" id="KW-0325">Glycoprotein</keyword>
<evidence type="ECO:0000256" key="5">
    <source>
        <dbReference type="ARBA" id="ARBA00022729"/>
    </source>
</evidence>
<evidence type="ECO:0000259" key="15">
    <source>
        <dbReference type="PROSITE" id="PS50261"/>
    </source>
</evidence>
<keyword evidence="3" id="KW-1003">Cell membrane</keyword>
<feature type="transmembrane region" description="Helical" evidence="13">
    <location>
        <begin position="219"/>
        <end position="243"/>
    </location>
</feature>
<dbReference type="InterPro" id="IPR036272">
    <property type="entry name" value="Methuselah_N_sf"/>
</dbReference>
<keyword evidence="6 13" id="KW-1133">Transmembrane helix</keyword>
<name>A0A7R8ULL6_HERIL</name>
<keyword evidence="7" id="KW-0297">G-protein coupled receptor</keyword>
<evidence type="ECO:0000256" key="13">
    <source>
        <dbReference type="SAM" id="Phobius"/>
    </source>
</evidence>
<evidence type="ECO:0000256" key="11">
    <source>
        <dbReference type="ARBA" id="ARBA00023180"/>
    </source>
</evidence>
<dbReference type="PANTHER" id="PTHR47154">
    <property type="entry name" value="G-PROTEIN COUPLED RECEPTOR MTH-RELATED"/>
    <property type="match status" value="1"/>
</dbReference>
<dbReference type="InterPro" id="IPR010596">
    <property type="entry name" value="Methuselah_N_dom"/>
</dbReference>
<evidence type="ECO:0000256" key="7">
    <source>
        <dbReference type="ARBA" id="ARBA00023040"/>
    </source>
</evidence>
<dbReference type="OMA" id="INAYAMM"/>
<feature type="transmembrane region" description="Helical" evidence="13">
    <location>
        <begin position="381"/>
        <end position="401"/>
    </location>
</feature>